<protein>
    <submittedName>
        <fullName evidence="1">Uncharacterized protein</fullName>
    </submittedName>
</protein>
<name>A0A9C7BRF6_9VIRU</name>
<reference evidence="1" key="1">
    <citation type="submission" date="2022-10" db="EMBL/GenBank/DDBJ databases">
        <title>Genome sequences of endogenous nimaviruses in decapod crustaceans.</title>
        <authorList>
            <person name="Kawato S."/>
            <person name="Nozaki R."/>
            <person name="Kondo H."/>
            <person name="Hirono I."/>
        </authorList>
    </citation>
    <scope>NUCLEOTIDE SEQUENCE</scope>
    <source>
        <strain evidence="1">TUMSAT20210906</strain>
    </source>
</reference>
<accession>A0A9C7BRF6</accession>
<sequence length="779" mass="90892">MASLKIGVYEINHLDSAHCIVRFLSPIFFPDPDTGEGDDDDDGGGTIRNVYDYDENGDVLKFFPSGCVRPPYNLNNDDARRYVEMVTEISTLEEFLYFHTDFDTLANSLKMSLIKDGNNSFELNLIFLKIKEGIDLDLFSDKVIPQWGRHILKKHWRNVEEDDETKDFCEMFVNQSFNEILQIAKSQYLKEESELSESLTNNNITPFQNRIFLHELKSSLFYCEKAVYKILDKTRMHERMINMSGDIFDAAQAFFREHVEENTVEFFSPPFEKADVDKFIDVVQSIKGNELFNNIDEKEISENSCVMTRQSIMGDLWDPRLPELLLFLNSGKYAFIKHITLVGIPVSVTVKKIRSNREYPWRIRLNLMEDEKNIFPLVSQNVLDFRINQNERRTKNFKLKRAQGSFNAIVPIFTQRMVDILKPLFHTKVFASICTYCILKNPSAICDDAHFAALLCVWIKLMMIEGEQPAHVREKLAAIRATASAYYDVLNFDEYSKALLNVPKIVLSSEKESPVGIYGGVVAFDKGFYSPNLIKPIFSIFESKAEIDEDNEDKIVDVLSLVVREFIGRMVMGLRKHNSVKHLKLLFFTVETRFNFDDDESKKIYLESVTDFHDRLNKELYREFTEEYDDARDTSICGRKELVSRLERFLKNNNANFEHFIRLNRDFIYAYEDPENIGPFDLADFRNMVKNRLPITESAYIEIFDEEEIFRYVYHYINAPLNTYSGLPKLGERLLPYKVAHDRITREIKKELTEDATDGIIKLLENAKCELRRRVIKKE</sequence>
<organism evidence="1">
    <name type="scientific">Armadillidium vulgare clopovirus</name>
    <dbReference type="NCBI Taxonomy" id="2984284"/>
    <lineage>
        <taxon>Viruses</taxon>
        <taxon>Viruses incertae sedis</taxon>
        <taxon>Naldaviricetes</taxon>
        <taxon>Nimaviridae</taxon>
    </lineage>
</organism>
<dbReference type="EMBL" id="LC738883">
    <property type="protein sequence ID" value="BDT63318.1"/>
    <property type="molecule type" value="Genomic_DNA"/>
</dbReference>
<proteinExistence type="predicted"/>
<evidence type="ECO:0000313" key="1">
    <source>
        <dbReference type="EMBL" id="BDT63318.1"/>
    </source>
</evidence>